<comment type="caution">
    <text evidence="3">The sequence shown here is derived from an EMBL/GenBank/DDBJ whole genome shotgun (WGS) entry which is preliminary data.</text>
</comment>
<accession>A0ABS7WPJ0</accession>
<dbReference type="SUPFAM" id="SSF74653">
    <property type="entry name" value="TolA/TonB C-terminal domain"/>
    <property type="match status" value="1"/>
</dbReference>
<organism evidence="3 4">
    <name type="scientific">Campylobacter canadensis</name>
    <dbReference type="NCBI Taxonomy" id="449520"/>
    <lineage>
        <taxon>Bacteria</taxon>
        <taxon>Pseudomonadati</taxon>
        <taxon>Campylobacterota</taxon>
        <taxon>Epsilonproteobacteria</taxon>
        <taxon>Campylobacterales</taxon>
        <taxon>Campylobacteraceae</taxon>
        <taxon>Campylobacter</taxon>
    </lineage>
</organism>
<evidence type="ECO:0000256" key="1">
    <source>
        <dbReference type="SAM" id="MobiDB-lite"/>
    </source>
</evidence>
<gene>
    <name evidence="3" type="ORF">AVCANL283_00970</name>
</gene>
<dbReference type="PROSITE" id="PS52015">
    <property type="entry name" value="TONB_CTD"/>
    <property type="match status" value="1"/>
</dbReference>
<keyword evidence="4" id="KW-1185">Reference proteome</keyword>
<sequence length="206" mass="23370">MRFTIIFIIVFCLQLYAVLNIKLDKKEELSKQNAINMNAGNFSFIKPEPIVEEVVKKIPQDEGIKKEIKPKKIVKKHTKKVQNISKTEAKSQPTDLGNNNITKPSPTNGENITNNASNGNNNQQLAMQINALLNKYKKYPKKAKLLNIQGKVAGNFIVSKDGLSINITECPHEIFMKETKQTIKKIKNKIPKQAHNIKISFVINYK</sequence>
<dbReference type="EMBL" id="JACGBB010000002">
    <property type="protein sequence ID" value="MBZ7986686.1"/>
    <property type="molecule type" value="Genomic_DNA"/>
</dbReference>
<evidence type="ECO:0000259" key="2">
    <source>
        <dbReference type="PROSITE" id="PS52015"/>
    </source>
</evidence>
<dbReference type="Proteomes" id="UP000786183">
    <property type="component" value="Unassembled WGS sequence"/>
</dbReference>
<dbReference type="InterPro" id="IPR037682">
    <property type="entry name" value="TonB_C"/>
</dbReference>
<proteinExistence type="predicted"/>
<reference evidence="3 4" key="1">
    <citation type="submission" date="2020-07" db="EMBL/GenBank/DDBJ databases">
        <title>Transfer of Campylobacter canadensis to the novel genus Avispirillum gen. nov., that also includes two novel species recovered from migratory waterfowl: Avispirillum anseris sp. nov. and Avispirillum brantae sp. nov.</title>
        <authorList>
            <person name="Miller W.G."/>
            <person name="Chapman M.H."/>
            <person name="Yee E."/>
            <person name="Inglis G.D."/>
        </authorList>
    </citation>
    <scope>NUCLEOTIDE SEQUENCE [LARGE SCALE GENOMIC DNA]</scope>
    <source>
        <strain evidence="3 4">L283</strain>
    </source>
</reference>
<dbReference type="Gene3D" id="3.30.1150.10">
    <property type="match status" value="1"/>
</dbReference>
<feature type="domain" description="TonB C-terminal" evidence="2">
    <location>
        <begin position="124"/>
        <end position="206"/>
    </location>
</feature>
<name>A0ABS7WPJ0_9BACT</name>
<protein>
    <submittedName>
        <fullName evidence="3">Energy transducer TonB</fullName>
    </submittedName>
</protein>
<evidence type="ECO:0000313" key="4">
    <source>
        <dbReference type="Proteomes" id="UP000786183"/>
    </source>
</evidence>
<feature type="compositionally biased region" description="Low complexity" evidence="1">
    <location>
        <begin position="108"/>
        <end position="121"/>
    </location>
</feature>
<feature type="compositionally biased region" description="Polar residues" evidence="1">
    <location>
        <begin position="81"/>
        <end position="107"/>
    </location>
</feature>
<dbReference type="Pfam" id="PF03544">
    <property type="entry name" value="TonB_C"/>
    <property type="match status" value="1"/>
</dbReference>
<feature type="region of interest" description="Disordered" evidence="1">
    <location>
        <begin position="79"/>
        <end position="121"/>
    </location>
</feature>
<evidence type="ECO:0000313" key="3">
    <source>
        <dbReference type="EMBL" id="MBZ7986686.1"/>
    </source>
</evidence>
<dbReference type="RefSeq" id="WP_172229964.1">
    <property type="nucleotide sequence ID" value="NZ_CP035946.1"/>
</dbReference>